<feature type="transmembrane region" description="Helical" evidence="2">
    <location>
        <begin position="205"/>
        <end position="230"/>
    </location>
</feature>
<keyword evidence="2" id="KW-1133">Transmembrane helix</keyword>
<dbReference type="InterPro" id="IPR045340">
    <property type="entry name" value="DUF6533"/>
</dbReference>
<proteinExistence type="predicted"/>
<evidence type="ECO:0000313" key="5">
    <source>
        <dbReference type="Proteomes" id="UP000298390"/>
    </source>
</evidence>
<organism evidence="4 5">
    <name type="scientific">Rhodofomes roseus</name>
    <dbReference type="NCBI Taxonomy" id="34475"/>
    <lineage>
        <taxon>Eukaryota</taxon>
        <taxon>Fungi</taxon>
        <taxon>Dikarya</taxon>
        <taxon>Basidiomycota</taxon>
        <taxon>Agaricomycotina</taxon>
        <taxon>Agaricomycetes</taxon>
        <taxon>Polyporales</taxon>
        <taxon>Rhodofomes</taxon>
    </lineage>
</organism>
<feature type="region of interest" description="Disordered" evidence="1">
    <location>
        <begin position="332"/>
        <end position="354"/>
    </location>
</feature>
<evidence type="ECO:0000256" key="1">
    <source>
        <dbReference type="SAM" id="MobiDB-lite"/>
    </source>
</evidence>
<feature type="domain" description="DUF6533" evidence="3">
    <location>
        <begin position="21"/>
        <end position="65"/>
    </location>
</feature>
<gene>
    <name evidence="4" type="ORF">EVJ58_g3999</name>
</gene>
<comment type="caution">
    <text evidence="4">The sequence shown here is derived from an EMBL/GenBank/DDBJ whole genome shotgun (WGS) entry which is preliminary data.</text>
</comment>
<feature type="region of interest" description="Disordered" evidence="1">
    <location>
        <begin position="264"/>
        <end position="286"/>
    </location>
</feature>
<dbReference type="STRING" id="34475.A0A4Y9YI56"/>
<feature type="transmembrane region" description="Helical" evidence="2">
    <location>
        <begin position="81"/>
        <end position="100"/>
    </location>
</feature>
<feature type="transmembrane region" description="Helical" evidence="2">
    <location>
        <begin position="112"/>
        <end position="132"/>
    </location>
</feature>
<evidence type="ECO:0000259" key="3">
    <source>
        <dbReference type="Pfam" id="PF20151"/>
    </source>
</evidence>
<keyword evidence="2" id="KW-0812">Transmembrane</keyword>
<feature type="transmembrane region" description="Helical" evidence="2">
    <location>
        <begin position="164"/>
        <end position="184"/>
    </location>
</feature>
<dbReference type="AlphaFoldDB" id="A0A4Y9YI56"/>
<name>A0A4Y9YI56_9APHY</name>
<feature type="transmembrane region" description="Helical" evidence="2">
    <location>
        <begin position="242"/>
        <end position="258"/>
    </location>
</feature>
<feature type="transmembrane region" description="Helical" evidence="2">
    <location>
        <begin position="53"/>
        <end position="75"/>
    </location>
</feature>
<dbReference type="EMBL" id="SEKV01000175">
    <property type="protein sequence ID" value="TFY62226.1"/>
    <property type="molecule type" value="Genomic_DNA"/>
</dbReference>
<evidence type="ECO:0000313" key="4">
    <source>
        <dbReference type="EMBL" id="TFY62226.1"/>
    </source>
</evidence>
<sequence>MSSLSADALVEYAKESFTENCCAAAAVALLIYDWAVTLGQEFRYVWRSSFRGYTALFFLNRINMLGMIVGILLGLVPCCKAAVLVLASFQILNFFVWAVVSSLRVYAISNRNLWLSLLTFALAMVPFATNLYNYVESSYFISDFKVLVACEYTQNYSDSLGMKLLILTRVSVILADGLVLMVTWRHLRGTLKSSRIGTNRVSLGLLLLRDGTLYFLLLLLLNVAQIIAVLDFGQNFDPIPDFIFPITCIIISRFILNLRRFSSSTGDPLESHSWTSGPDDRPGHTSGVPRSYLSSIMFRSGTGRAVESERTVASINDGIMVKVSTFSDADVYRGRGGQRRGSDGARAHGVPRADRQAELPAALAVAPDPVLRAARLRARAQRKGDGALALVWKNGRFTLFLVPLCTAGRGRWCVGTPPR</sequence>
<dbReference type="Proteomes" id="UP000298390">
    <property type="component" value="Unassembled WGS sequence"/>
</dbReference>
<feature type="compositionally biased region" description="Basic and acidic residues" evidence="1">
    <location>
        <begin position="340"/>
        <end position="354"/>
    </location>
</feature>
<accession>A0A4Y9YI56</accession>
<dbReference type="Pfam" id="PF20151">
    <property type="entry name" value="DUF6533"/>
    <property type="match status" value="1"/>
</dbReference>
<evidence type="ECO:0000256" key="2">
    <source>
        <dbReference type="SAM" id="Phobius"/>
    </source>
</evidence>
<keyword evidence="2" id="KW-0472">Membrane</keyword>
<protein>
    <recommendedName>
        <fullName evidence="3">DUF6533 domain-containing protein</fullName>
    </recommendedName>
</protein>
<feature type="compositionally biased region" description="Polar residues" evidence="1">
    <location>
        <begin position="264"/>
        <end position="276"/>
    </location>
</feature>
<reference evidence="4 5" key="1">
    <citation type="submission" date="2019-01" db="EMBL/GenBank/DDBJ databases">
        <title>Genome sequencing of the rare red list fungi Fomitopsis rosea.</title>
        <authorList>
            <person name="Buettner E."/>
            <person name="Kellner H."/>
        </authorList>
    </citation>
    <scope>NUCLEOTIDE SEQUENCE [LARGE SCALE GENOMIC DNA]</scope>
    <source>
        <strain evidence="4 5">DSM 105464</strain>
    </source>
</reference>